<evidence type="ECO:0000313" key="2">
    <source>
        <dbReference type="Proteomes" id="UP000187209"/>
    </source>
</evidence>
<evidence type="ECO:0000313" key="1">
    <source>
        <dbReference type="EMBL" id="OMJ77902.1"/>
    </source>
</evidence>
<dbReference type="Proteomes" id="UP000187209">
    <property type="component" value="Unassembled WGS sequence"/>
</dbReference>
<proteinExistence type="predicted"/>
<gene>
    <name evidence="1" type="ORF">SteCoe_22424</name>
</gene>
<keyword evidence="2" id="KW-1185">Reference proteome</keyword>
<protein>
    <submittedName>
        <fullName evidence="1">Uncharacterized protein</fullName>
    </submittedName>
</protein>
<name>A0A1R2BMA1_9CILI</name>
<organism evidence="1 2">
    <name type="scientific">Stentor coeruleus</name>
    <dbReference type="NCBI Taxonomy" id="5963"/>
    <lineage>
        <taxon>Eukaryota</taxon>
        <taxon>Sar</taxon>
        <taxon>Alveolata</taxon>
        <taxon>Ciliophora</taxon>
        <taxon>Postciliodesmatophora</taxon>
        <taxon>Heterotrichea</taxon>
        <taxon>Heterotrichida</taxon>
        <taxon>Stentoridae</taxon>
        <taxon>Stentor</taxon>
    </lineage>
</organism>
<dbReference type="EMBL" id="MPUH01000550">
    <property type="protein sequence ID" value="OMJ77902.1"/>
    <property type="molecule type" value="Genomic_DNA"/>
</dbReference>
<accession>A0A1R2BMA1</accession>
<comment type="caution">
    <text evidence="1">The sequence shown here is derived from an EMBL/GenBank/DDBJ whole genome shotgun (WGS) entry which is preliminary data.</text>
</comment>
<sequence>MENSKPLSKSLFKSRRRFRRVKRNRFASVDQKTSKTYQAGIFLKKNFCEIQDKAYEKNSIIEFVEKVVIPVPSLNSENNEKSQTDSISDVHDIETKPFVNSMDPSEHAGIFKFEAEIHEKTISKSLESLNQIVTSVYAPSYHKTSFSCICQFKPQPFYRPELDVLQKIYKILSQKSYTIQKPWQKSYLEIKKFVVPKIITRPEIKTLIVESKHFFIIKPVSLKEHPINITVFKPITNFGPTCRLNYEKNPLILTKISVNKISKPVTSLQLCQYKPCLKPVLALFEYSQQVPQESILSSDFRFLENNKVDITENSLEANTNVPIEESIFELNLSSSELLDNIQKNTFLGTCIKETQINTFEQNILGNSNALDENEFCLLSSEMCSESYLDREKKGVYFKHLDEIDSESDDEYQII</sequence>
<reference evidence="1 2" key="1">
    <citation type="submission" date="2016-11" db="EMBL/GenBank/DDBJ databases">
        <title>The macronuclear genome of Stentor coeruleus: a giant cell with tiny introns.</title>
        <authorList>
            <person name="Slabodnick M."/>
            <person name="Ruby J.G."/>
            <person name="Reiff S.B."/>
            <person name="Swart E.C."/>
            <person name="Gosai S."/>
            <person name="Prabakaran S."/>
            <person name="Witkowska E."/>
            <person name="Larue G.E."/>
            <person name="Fisher S."/>
            <person name="Freeman R.M."/>
            <person name="Gunawardena J."/>
            <person name="Chu W."/>
            <person name="Stover N.A."/>
            <person name="Gregory B.D."/>
            <person name="Nowacki M."/>
            <person name="Derisi J."/>
            <person name="Roy S.W."/>
            <person name="Marshall W.F."/>
            <person name="Sood P."/>
        </authorList>
    </citation>
    <scope>NUCLEOTIDE SEQUENCE [LARGE SCALE GENOMIC DNA]</scope>
    <source>
        <strain evidence="1">WM001</strain>
    </source>
</reference>
<dbReference type="AlphaFoldDB" id="A0A1R2BMA1"/>